<dbReference type="RefSeq" id="WP_192461025.1">
    <property type="nucleotide sequence ID" value="NZ_JACYFJ010000001.1"/>
</dbReference>
<gene>
    <name evidence="1" type="ORF">ACFOUT_05270</name>
</gene>
<proteinExistence type="predicted"/>
<accession>A0ABV8JQD2</accession>
<comment type="caution">
    <text evidence="1">The sequence shown here is derived from an EMBL/GenBank/DDBJ whole genome shotgun (WGS) entry which is preliminary data.</text>
</comment>
<protein>
    <recommendedName>
        <fullName evidence="3">Fibronectin type-III domain-containing protein</fullName>
    </recommendedName>
</protein>
<name>A0ABV8JQD2_9FLAO</name>
<keyword evidence="2" id="KW-1185">Reference proteome</keyword>
<dbReference type="Proteomes" id="UP001595814">
    <property type="component" value="Unassembled WGS sequence"/>
</dbReference>
<evidence type="ECO:0000313" key="1">
    <source>
        <dbReference type="EMBL" id="MFC4095272.1"/>
    </source>
</evidence>
<dbReference type="PROSITE" id="PS51257">
    <property type="entry name" value="PROKAR_LIPOPROTEIN"/>
    <property type="match status" value="1"/>
</dbReference>
<dbReference type="InterPro" id="IPR036116">
    <property type="entry name" value="FN3_sf"/>
</dbReference>
<organism evidence="1 2">
    <name type="scientific">Euzebyella saccharophila</name>
    <dbReference type="NCBI Taxonomy" id="679664"/>
    <lineage>
        <taxon>Bacteria</taxon>
        <taxon>Pseudomonadati</taxon>
        <taxon>Bacteroidota</taxon>
        <taxon>Flavobacteriia</taxon>
        <taxon>Flavobacteriales</taxon>
        <taxon>Flavobacteriaceae</taxon>
        <taxon>Euzebyella</taxon>
    </lineage>
</organism>
<dbReference type="Gene3D" id="2.60.40.10">
    <property type="entry name" value="Immunoglobulins"/>
    <property type="match status" value="2"/>
</dbReference>
<evidence type="ECO:0000313" key="2">
    <source>
        <dbReference type="Proteomes" id="UP001595814"/>
    </source>
</evidence>
<sequence length="226" mass="24703">MRLLRAIFCILLVSVGCKKDDPNPPAQATLVAPAKNAECSPVQSTNGTSSVVRFNWQASEYTDSYQLRVTNLLSGITQSPNTTSTTHTLSLSKGTPYSWQVISSNTKSSKTASSETWFFYNPGSQTTHVPFPAQISSPEPGSSVFRDINNEVTLEWSGSDIDDDISGYEIYFSTANPPTELLASVNSTVHLRSVSVEVDQVYFWQVVTTDSQGNVSKSPVVDFKSR</sequence>
<reference evidence="2" key="1">
    <citation type="journal article" date="2019" name="Int. J. Syst. Evol. Microbiol.">
        <title>The Global Catalogue of Microorganisms (GCM) 10K type strain sequencing project: providing services to taxonomists for standard genome sequencing and annotation.</title>
        <authorList>
            <consortium name="The Broad Institute Genomics Platform"/>
            <consortium name="The Broad Institute Genome Sequencing Center for Infectious Disease"/>
            <person name="Wu L."/>
            <person name="Ma J."/>
        </authorList>
    </citation>
    <scope>NUCLEOTIDE SEQUENCE [LARGE SCALE GENOMIC DNA]</scope>
    <source>
        <strain evidence="2">CECT 7477</strain>
    </source>
</reference>
<dbReference type="InterPro" id="IPR013783">
    <property type="entry name" value="Ig-like_fold"/>
</dbReference>
<dbReference type="EMBL" id="JBHSAW010000004">
    <property type="protein sequence ID" value="MFC4095272.1"/>
    <property type="molecule type" value="Genomic_DNA"/>
</dbReference>
<dbReference type="SUPFAM" id="SSF49265">
    <property type="entry name" value="Fibronectin type III"/>
    <property type="match status" value="1"/>
</dbReference>
<evidence type="ECO:0008006" key="3">
    <source>
        <dbReference type="Google" id="ProtNLM"/>
    </source>
</evidence>